<evidence type="ECO:0000313" key="2">
    <source>
        <dbReference type="Proteomes" id="UP001320706"/>
    </source>
</evidence>
<dbReference type="Proteomes" id="UP001320706">
    <property type="component" value="Unassembled WGS sequence"/>
</dbReference>
<organism evidence="1 2">
    <name type="scientific">Zalaria obscura</name>
    <dbReference type="NCBI Taxonomy" id="2024903"/>
    <lineage>
        <taxon>Eukaryota</taxon>
        <taxon>Fungi</taxon>
        <taxon>Dikarya</taxon>
        <taxon>Ascomycota</taxon>
        <taxon>Pezizomycotina</taxon>
        <taxon>Dothideomycetes</taxon>
        <taxon>Dothideomycetidae</taxon>
        <taxon>Dothideales</taxon>
        <taxon>Zalariaceae</taxon>
        <taxon>Zalaria</taxon>
    </lineage>
</organism>
<dbReference type="EC" id="1.14.11.27" evidence="1"/>
<protein>
    <submittedName>
        <fullName evidence="1">JmjC domain-containing histone demethylation protein 1</fullName>
        <ecNumber evidence="1">1.14.11.27</ecNumber>
    </submittedName>
</protein>
<keyword evidence="1" id="KW-0560">Oxidoreductase</keyword>
<sequence>MASQPRSTFKRSAEYYTTFPRPPSPIAPAFEPLSPPRPVEPTFNYPALVDQRWVDQQKTPLSRSGTSSWSEQKTYHNSAAGPQSQSQSQSHGQKRKHHRTPSMIEELADAALATSPPYATLPRKSSLNNNGHESVTRPPPTTGYPHTYPQASPPTAQQSANRFSKRARSEVGPSPQTYPFGSRPSTSHIAANGWSYNLEQGIDKARRQSTSTAYSNPVEDAELLLNFAGRVAPRGTTFPSPGQDTASLAPSALPRTAHTDEVTDSQPIAHQPVFSESPVLTRSNVSAHRDASQATPAAAQVVASNGLPNKRGSASHPSQDPTASLPSPQNTNEEDEKSSKGRNESDPPSAPTDAKQDAVNLEELAQQQIHTPPEDDSVNKMEIDASLRLEPATSADDAPMDVSIETNNQEQVPQDEQQKKSRRGWPKGKPRGPRKSTGPTKVRNPTKRVRATASSARSEVGSALDSEISSAEDIISATRPRRKSESEVDLSNHTPYEHEVPSRSASVPPDCTYTILPTRQPKGGRKQSTKVTKETVCAGCACARESATGELDQWISCNGCKQWFHFDCAGFKNERDVRDVDKYFCEPCETTHGATTYVRKSTRAHTAVDYAGLNQGVLKTSDDNVEHHYIQPIKDGTLYNWDPEAFPRMRPELVTGEYFESCTSFSEPVLIPAEWNPRPWAKRADEDMTVHVAEGFMDAQDEAWMTQEYEYEPVPDDGQDKLDMVIPQDLTVRQVSELVGPDEPLEVIDVKTQGTEGKRWNLAKWADYYEAEGEKTVRNVISLEVSNTKLGRLLRRPKVVRQIDLQDSVWPEEETAKGIHPKVQFYCLMSVADSYTDFHIDFGGSSVYYHILRGKKTFFFIPPKPKYLKAYEDWNNSPEQNYTFLPNITKECYRVDLSEGDTMLIPSGWIHAVWTPANSLVIGGNFLTRMHYAMQLRIVDIEKATKVPLKFRYPYFQKVMWYTVIKYLETDPLPQSVAENFYRGNKFDREHPTWFSFREHGIFSDEGPENFHARYYSQAELDGLHDLVSFIFRTVMIALGRIEGVSEETRKKVVRSIPKSHGEPLDVARTFALWVAWKCGNEDPPAWAHPDAVLPENKEGVPSKKLSARALKEMQRQEAIEAWKIAGPDRVSARQQASREAQASSKGTASPAPSTLPQSLPQSLPQPLPQPIIMQASPSQYTSTPKTSVLGPKRIACDACRKRRIRCKHKDVVTTANVPGIAPPMMPKDASFNSLSSGGFNSAPRESFGMFAEKTPDKQRTELAAQPFGMAPTTPMVQSDGHGPAQIPGSALLADPSSKRGRSKACFECRKSKRRCIHDENGKIDPVKAEQTPIPRGSAPKKRKSTAEQDGSHVPVKKQRQESGAMSVNQFAPGVGHVPSPASHLQQVGRPYQSNMASSTPYDMPNYTEQWQNPYHYPDPTGDDNLTGGGPYHQGAEGQLPYAIPSLEQLANEVLESGYGEDEPSHEYPDPTAHFTGYTPYNQMSQATTNGDHMTVQSMSGNTATSQAPVHDAYAAPETTGHGMGQEAQTQSESLPSLRNEVAAAPMDSSSTSSQLYREARMNGVANTPGQLNSMDDDTSRESIPGTTSRQDQRSLMAGPIGNEADAVDSLPEGQVHPTIAEYRSAQVAAGRVQGASPPASPLTDVPSSSPEMSESYLDGIPLYQPPVLTSQQKARNSKATESHINGPHGSPDASGIHKTSGPAPPTPNNKRKRDSMSATPGPGAKKSKDDGREKSAVEMEDDESLRLARELQSNEWGLRRRGSRG</sequence>
<accession>A0ACC3SBD7</accession>
<gene>
    <name evidence="1" type="primary">JHD1</name>
    <name evidence="1" type="ORF">M8818_004526</name>
</gene>
<dbReference type="EMBL" id="JAMKPW020000022">
    <property type="protein sequence ID" value="KAK8206692.1"/>
    <property type="molecule type" value="Genomic_DNA"/>
</dbReference>
<evidence type="ECO:0000313" key="1">
    <source>
        <dbReference type="EMBL" id="KAK8206692.1"/>
    </source>
</evidence>
<comment type="caution">
    <text evidence="1">The sequence shown here is derived from an EMBL/GenBank/DDBJ whole genome shotgun (WGS) entry which is preliminary data.</text>
</comment>
<name>A0ACC3SBD7_9PEZI</name>
<reference evidence="1" key="1">
    <citation type="submission" date="2024-02" db="EMBL/GenBank/DDBJ databases">
        <title>Metagenome Assembled Genome of Zalaria obscura JY119.</title>
        <authorList>
            <person name="Vighnesh L."/>
            <person name="Jagadeeshwari U."/>
            <person name="Venkata Ramana C."/>
            <person name="Sasikala C."/>
        </authorList>
    </citation>
    <scope>NUCLEOTIDE SEQUENCE</scope>
    <source>
        <strain evidence="1">JY119</strain>
    </source>
</reference>
<keyword evidence="2" id="KW-1185">Reference proteome</keyword>
<proteinExistence type="predicted"/>